<keyword evidence="2 6" id="KW-0812">Transmembrane</keyword>
<feature type="transmembrane region" description="Helical" evidence="6">
    <location>
        <begin position="169"/>
        <end position="189"/>
    </location>
</feature>
<protein>
    <submittedName>
        <fullName evidence="7">FtsW/RodA/SpoVE family cell cycle protein</fullName>
    </submittedName>
</protein>
<dbReference type="Pfam" id="PF01098">
    <property type="entry name" value="FTSW_RODA_SPOVE"/>
    <property type="match status" value="1"/>
</dbReference>
<dbReference type="InterPro" id="IPR001182">
    <property type="entry name" value="FtsW/RodA"/>
</dbReference>
<feature type="transmembrane region" description="Helical" evidence="6">
    <location>
        <begin position="335"/>
        <end position="355"/>
    </location>
</feature>
<name>A0A8J8M7E4_9FIRM</name>
<organism evidence="7 8">
    <name type="scientific">Vallitalea guaymasensis</name>
    <dbReference type="NCBI Taxonomy" id="1185412"/>
    <lineage>
        <taxon>Bacteria</taxon>
        <taxon>Bacillati</taxon>
        <taxon>Bacillota</taxon>
        <taxon>Clostridia</taxon>
        <taxon>Lachnospirales</taxon>
        <taxon>Vallitaleaceae</taxon>
        <taxon>Vallitalea</taxon>
    </lineage>
</organism>
<evidence type="ECO:0000256" key="2">
    <source>
        <dbReference type="ARBA" id="ARBA00022692"/>
    </source>
</evidence>
<feature type="transmembrane region" description="Helical" evidence="6">
    <location>
        <begin position="367"/>
        <end position="389"/>
    </location>
</feature>
<accession>A0A8J8M7E4</accession>
<keyword evidence="5 6" id="KW-0472">Membrane</keyword>
<evidence type="ECO:0000313" key="7">
    <source>
        <dbReference type="EMBL" id="QUH27510.1"/>
    </source>
</evidence>
<dbReference type="InterPro" id="IPR047928">
    <property type="entry name" value="Perm_prefix_1"/>
</dbReference>
<evidence type="ECO:0000256" key="1">
    <source>
        <dbReference type="ARBA" id="ARBA00004141"/>
    </source>
</evidence>
<dbReference type="EMBL" id="CP058561">
    <property type="protein sequence ID" value="QUH27510.1"/>
    <property type="molecule type" value="Genomic_DNA"/>
</dbReference>
<dbReference type="AlphaFoldDB" id="A0A8J8M7E4"/>
<dbReference type="PANTHER" id="PTHR30474">
    <property type="entry name" value="CELL CYCLE PROTEIN"/>
    <property type="match status" value="1"/>
</dbReference>
<evidence type="ECO:0000256" key="5">
    <source>
        <dbReference type="ARBA" id="ARBA00023136"/>
    </source>
</evidence>
<feature type="transmembrane region" description="Helical" evidence="6">
    <location>
        <begin position="222"/>
        <end position="238"/>
    </location>
</feature>
<comment type="subcellular location">
    <subcellularLocation>
        <location evidence="1">Membrane</location>
        <topology evidence="1">Multi-pass membrane protein</topology>
    </subcellularLocation>
</comment>
<dbReference type="GO" id="GO:0015648">
    <property type="term" value="F:lipid-linked peptidoglycan transporter activity"/>
    <property type="evidence" value="ECO:0007669"/>
    <property type="project" value="TreeGrafter"/>
</dbReference>
<feature type="transmembrane region" description="Helical" evidence="6">
    <location>
        <begin position="196"/>
        <end position="216"/>
    </location>
</feature>
<feature type="transmembrane region" description="Helical" evidence="6">
    <location>
        <begin position="85"/>
        <end position="107"/>
    </location>
</feature>
<sequence>MVNQYNETLEKYLDIVCKQIKSKCMHTKIRKELLDHLNDQIDAYIEKGITKEQASEMAIKEMGNPLEIGNQLNNTHKPLISHSTIIIILMFIAVGGWIQYLFSYSLYSIEIHLPTSMNFIKYSLAGILFFIATYYFDYTWLKKHPIICYMTFIILITIINVTTSESMGGKYLAIYPFLLFVPVYASVVYSLRNTKFIGVIVAIIAFIPAIIISKIISFDYPYIIVLFSCLALLTCAILKGYFNCNKIIKISTIIIISIIFLVVICNLFTKVITLTKEIEEIDGKGFETYVIKESIVNAKPFGETMINYDSSLQPIDSMVGNWSRYKTLIYINSKYGYVPALVITTLLLSLVYKLIRIHKKQQNHFGTLLSLGCVSVISLQIIISIFYNIGLNICRISPFPLISYGADNFIVNMMLLGLILSIYRRSNIIDDKLYNDSSYIYYKNGKLIFDLKYYKNL</sequence>
<dbReference type="GO" id="GO:0008360">
    <property type="term" value="P:regulation of cell shape"/>
    <property type="evidence" value="ECO:0007669"/>
    <property type="project" value="UniProtKB-KW"/>
</dbReference>
<dbReference type="KEGG" id="vgu:HYG85_00665"/>
<keyword evidence="8" id="KW-1185">Reference proteome</keyword>
<dbReference type="RefSeq" id="WP_212691871.1">
    <property type="nucleotide sequence ID" value="NZ_CP058561.1"/>
</dbReference>
<keyword evidence="3" id="KW-0133">Cell shape</keyword>
<gene>
    <name evidence="7" type="ORF">HYG85_00665</name>
</gene>
<dbReference type="GO" id="GO:0032153">
    <property type="term" value="C:cell division site"/>
    <property type="evidence" value="ECO:0007669"/>
    <property type="project" value="TreeGrafter"/>
</dbReference>
<feature type="transmembrane region" description="Helical" evidence="6">
    <location>
        <begin position="146"/>
        <end position="163"/>
    </location>
</feature>
<feature type="transmembrane region" description="Helical" evidence="6">
    <location>
        <begin position="401"/>
        <end position="423"/>
    </location>
</feature>
<dbReference type="GO" id="GO:0005886">
    <property type="term" value="C:plasma membrane"/>
    <property type="evidence" value="ECO:0007669"/>
    <property type="project" value="TreeGrafter"/>
</dbReference>
<dbReference type="GO" id="GO:0051301">
    <property type="term" value="P:cell division"/>
    <property type="evidence" value="ECO:0007669"/>
    <property type="project" value="InterPro"/>
</dbReference>
<dbReference type="PANTHER" id="PTHR30474:SF1">
    <property type="entry name" value="PEPTIDOGLYCAN GLYCOSYLTRANSFERASE MRDB"/>
    <property type="match status" value="1"/>
</dbReference>
<dbReference type="NCBIfam" id="NF038403">
    <property type="entry name" value="perm_prefix_1"/>
    <property type="match status" value="1"/>
</dbReference>
<proteinExistence type="predicted"/>
<dbReference type="Proteomes" id="UP000677305">
    <property type="component" value="Chromosome"/>
</dbReference>
<feature type="transmembrane region" description="Helical" evidence="6">
    <location>
        <begin position="119"/>
        <end position="137"/>
    </location>
</feature>
<keyword evidence="4 6" id="KW-1133">Transmembrane helix</keyword>
<evidence type="ECO:0000256" key="6">
    <source>
        <dbReference type="SAM" id="Phobius"/>
    </source>
</evidence>
<evidence type="ECO:0000256" key="4">
    <source>
        <dbReference type="ARBA" id="ARBA00022989"/>
    </source>
</evidence>
<reference evidence="7 8" key="1">
    <citation type="submission" date="2020-07" db="EMBL/GenBank/DDBJ databases">
        <title>Vallitalea guaymasensis genome.</title>
        <authorList>
            <person name="Postec A."/>
        </authorList>
    </citation>
    <scope>NUCLEOTIDE SEQUENCE [LARGE SCALE GENOMIC DNA]</scope>
    <source>
        <strain evidence="7 8">Ra1766G1</strain>
    </source>
</reference>
<feature type="transmembrane region" description="Helical" evidence="6">
    <location>
        <begin position="250"/>
        <end position="269"/>
    </location>
</feature>
<evidence type="ECO:0000256" key="3">
    <source>
        <dbReference type="ARBA" id="ARBA00022960"/>
    </source>
</evidence>
<evidence type="ECO:0000313" key="8">
    <source>
        <dbReference type="Proteomes" id="UP000677305"/>
    </source>
</evidence>